<sequence length="1144" mass="132484">MSHDEDDDIDFDSAFDTHFFDKNPSNHPTPQHKDNKHIGTKSTDIDVLWDNIECHNQDGPMLSENSIFSTSKVHADKDVKLDPRSTKEGSTLPPIPATINFEHENKISKKDHLPLISEEFTASKTTNEGIISDVSIDNANPSLPAEDNKKWQHLFSAEEDKKLKSEPSPSFRKERKSTSAIPEDHSLHKSLDESKRQELWQSLHNTSGVSMINIAPVKRVSYNHIVEDKPKKTTDPVILQTIDQKLASFASYLGETNVLKNELEAAHLASGAFEEKVCHLQSTLNDLEGKNLEQQNYIALLKNKLNEVQKVVQNLTLEKSTWEHEREKLKVQRESVKQYHINQFIQRRIQKILSLHWNEWKQVVHNQFHRQARATSKMAVILLSHAEKRHQLDRGLHCLRSFGCVQAEQHQTYMANSMLVEYRRHARETSLQCLSLVLNQICRVWRKNAIKSAFRHWNTKITTYAQEQKNRHQLLERLCQIVQRVQTQGVRSCFEKWMRFNQQFELQKAMSTASSQIEAFQEAKECIFELSRQKTKLEDAVKTLENQSLSSNDTITELKAELQLNKHGFVVLAVRRLDKEWSLKWWFNNWKLFKSISKATKSLETQVSTLQTQVDEQIKFTKSLDQYNKVLQSDVERYQFLTHDSRVAVEALTKKLLREETRTQECIQSQNSLQTMIDGLCTVQSTSLRWTLPYPLLLVGKELLVEKLTQIFSIHSDELHDERHMSWDSCYELVQSTLSQSETSPTDTLETLSQLESFFPSRSMSLPDFVRGLQAYINHVHLQTKDPSLESQLSQFWRNLLQNQLDDNQGSWTRKNKLSDDIIQNQEKLLAVLEHETAVVERAVLEKASLKHTYPTDTVPEPLTVPATDDTMAWFDLPQVRDLILAYQVPLVQLYQKYSTHYYNSPLPSSYTTPFERQLNRCLPNTMAMHLQGLVKLFEDLKLYPVVFTSEVVAQLFGNEIEHTNDDKVLTCHNFIKVFGACILHTYASRSTSMSIREKLHTFFYELDLNRFPSAATTSSTSSFRNPKPCYVGQEVETVLWPLFDYFATGGERSNMNEEARISMTVAKFCRFMTEIAGVDKETCRTDGELMFRKAVRISRGSTLASRMVFDEFYMGIYYMHQLKDTTRRYDSPGDALKEWMAQL</sequence>
<dbReference type="STRING" id="74557.A0A1W0A4N4"/>
<dbReference type="EMBL" id="JNBS01000480">
    <property type="protein sequence ID" value="OQS05253.1"/>
    <property type="molecule type" value="Genomic_DNA"/>
</dbReference>
<reference evidence="3 4" key="1">
    <citation type="journal article" date="2014" name="Genome Biol. Evol.">
        <title>The secreted proteins of Achlya hypogyna and Thraustotheca clavata identify the ancestral oomycete secretome and reveal gene acquisitions by horizontal gene transfer.</title>
        <authorList>
            <person name="Misner I."/>
            <person name="Blouin N."/>
            <person name="Leonard G."/>
            <person name="Richards T.A."/>
            <person name="Lane C.E."/>
        </authorList>
    </citation>
    <scope>NUCLEOTIDE SEQUENCE [LARGE SCALE GENOMIC DNA]</scope>
    <source>
        <strain evidence="3 4">ATCC 34112</strain>
    </source>
</reference>
<feature type="coiled-coil region" evidence="1">
    <location>
        <begin position="527"/>
        <end position="561"/>
    </location>
</feature>
<keyword evidence="4" id="KW-1185">Reference proteome</keyword>
<accession>A0A1W0A4N4</accession>
<comment type="caution">
    <text evidence="3">The sequence shown here is derived from an EMBL/GenBank/DDBJ whole genome shotgun (WGS) entry which is preliminary data.</text>
</comment>
<feature type="region of interest" description="Disordered" evidence="2">
    <location>
        <begin position="1"/>
        <end position="38"/>
    </location>
</feature>
<dbReference type="AlphaFoldDB" id="A0A1W0A4N4"/>
<keyword evidence="1" id="KW-0175">Coiled coil</keyword>
<feature type="compositionally biased region" description="Basic and acidic residues" evidence="2">
    <location>
        <begin position="182"/>
        <end position="193"/>
    </location>
</feature>
<name>A0A1W0A4N4_9STRA</name>
<evidence type="ECO:0000256" key="1">
    <source>
        <dbReference type="SAM" id="Coils"/>
    </source>
</evidence>
<evidence type="ECO:0000313" key="3">
    <source>
        <dbReference type="EMBL" id="OQS05253.1"/>
    </source>
</evidence>
<dbReference type="Proteomes" id="UP000243217">
    <property type="component" value="Unassembled WGS sequence"/>
</dbReference>
<feature type="compositionally biased region" description="Acidic residues" evidence="2">
    <location>
        <begin position="1"/>
        <end position="13"/>
    </location>
</feature>
<feature type="region of interest" description="Disordered" evidence="2">
    <location>
        <begin position="157"/>
        <end position="193"/>
    </location>
</feature>
<evidence type="ECO:0000256" key="2">
    <source>
        <dbReference type="SAM" id="MobiDB-lite"/>
    </source>
</evidence>
<organism evidence="3 4">
    <name type="scientific">Thraustotheca clavata</name>
    <dbReference type="NCBI Taxonomy" id="74557"/>
    <lineage>
        <taxon>Eukaryota</taxon>
        <taxon>Sar</taxon>
        <taxon>Stramenopiles</taxon>
        <taxon>Oomycota</taxon>
        <taxon>Saprolegniomycetes</taxon>
        <taxon>Saprolegniales</taxon>
        <taxon>Achlyaceae</taxon>
        <taxon>Thraustotheca</taxon>
    </lineage>
</organism>
<dbReference type="OrthoDB" id="73323at2759"/>
<proteinExistence type="predicted"/>
<gene>
    <name evidence="3" type="ORF">THRCLA_02586</name>
</gene>
<evidence type="ECO:0000313" key="4">
    <source>
        <dbReference type="Proteomes" id="UP000243217"/>
    </source>
</evidence>
<protein>
    <submittedName>
        <fullName evidence="3">Uncharacterized protein</fullName>
    </submittedName>
</protein>
<feature type="coiled-coil region" evidence="1">
    <location>
        <begin position="298"/>
        <end position="332"/>
    </location>
</feature>